<dbReference type="Pfam" id="PF01751">
    <property type="entry name" value="Toprim"/>
    <property type="match status" value="1"/>
</dbReference>
<dbReference type="SMART" id="SM00437">
    <property type="entry name" value="TOP1Ac"/>
    <property type="match status" value="1"/>
</dbReference>
<keyword evidence="8" id="KW-0413">Isomerase</keyword>
<dbReference type="InterPro" id="IPR023405">
    <property type="entry name" value="Topo_IA_core_domain"/>
</dbReference>
<dbReference type="InterPro" id="IPR023406">
    <property type="entry name" value="Topo_IA_AS"/>
</dbReference>
<dbReference type="Gene3D" id="1.10.460.10">
    <property type="entry name" value="Topoisomerase I, domain 2"/>
    <property type="match status" value="2"/>
</dbReference>
<dbReference type="NCBIfam" id="TIGR00231">
    <property type="entry name" value="small_GTP"/>
    <property type="match status" value="1"/>
</dbReference>
<dbReference type="EMBL" id="CAUYUJ010014801">
    <property type="protein sequence ID" value="CAK0846153.1"/>
    <property type="molecule type" value="Genomic_DNA"/>
</dbReference>
<feature type="region of interest" description="Disordered" evidence="10">
    <location>
        <begin position="1295"/>
        <end position="1332"/>
    </location>
</feature>
<dbReference type="InterPro" id="IPR034144">
    <property type="entry name" value="TOPRIM_TopoIII"/>
</dbReference>
<evidence type="ECO:0000256" key="4">
    <source>
        <dbReference type="ARBA" id="ARBA00022741"/>
    </source>
</evidence>
<evidence type="ECO:0000256" key="9">
    <source>
        <dbReference type="SAM" id="Coils"/>
    </source>
</evidence>
<evidence type="ECO:0000256" key="10">
    <source>
        <dbReference type="SAM" id="MobiDB-lite"/>
    </source>
</evidence>
<sequence>MGVALTSLCMPVPEEVSLVMVGLDAAGKTSILYRLKLDQAVTTMPTIGFNVETVSRGNLNMRIWDVGGQSKIRRSWRHFSTGAVGVIFVVDSSDHERMEEAREELHNLLREEQMQEATVLVYANKQDVPQALVASEVADRLGLHSLRSKSWFVQEASATGGAGTAEGLDWLTREAGIPKGMTVHASAAAYVGKPEFQALPGERWWIHASVKSCSTCKCSKGACFYGDRVQGHPFTSVKQSADRQAAQARDEGQKQLEAQAREIAMLKGALATQCDGAAMDVDGPEPDQDEVAQLVDGIKSLGGSKLPEIVAARDALKSKLKAARARALQVKPIGAQLHAIINKCTALEKNRHRQLAKLAKLREQAGQLQKSIDKAQQVVDSRVKELVEKEAVRRAMASQVPRPEKGVHSIRAVISGSTLMRMPWGRCYSPSVPMRACPAASRATSQPCASLTQLRQRGVPDPQVSRAMLLAGEVVLIYPFLMMVFLLGLLSLLATLTCPTSRAGPAQYEWIDAKKPGPDKPTKLAAWKVVPLRGFLVDLVQGLTAPDFDMPVQAVSDIGLDVLAELFMRAWMAVRDATAVRAAWNDSPGPTSAVLLSPRRVKWDMAAAHAIVADEGMAIDLLQSAPHGITIGLRAGIQRLQARRSQDPVPDDILERRSELKVLEFEASEITEFLCNLWAGRRMTSNYELVPCLALSLAIWFPLERIRQDAFRAVGIAEVMQRAGCPVPAEMQRLVDGVLQRQLRAKANEHKWEGLPKVLMVAEKPSVAKMIAECLTGGRGMRYRKGQSRALQTYEFVAWFEPAQEKCRIIVTSTIGHIFGLDFDQRWGDLAEMFHAPVKKTIESHVAKNRVVEHIQELAGESEYMALWLDCDREGENICFEVSSICGTISADNVYRAHFSALTEPEIKQAFRSLGRPDKHLAMAVDARQELDLKIGCIFTRLMTRTFLDSAKEKFRVWDQTCLSYGPCQTPTLWFCVERHKEIEKFKRQEVYTPSASLTIAGFPVEVTWSETSTTQAARVQQLQQLADGAAQAIFKELRSEWKVVKRPVGLNTVQLLKAGSTGLGLSPAQCMKVAEGLYSAGYISYPRTETTKYSPTFDIRAALREQEGHPSWGKTVRYLLSQGHIQSPVSGTDKGDHPPITPMRAAPRDEFSKGNEWRLYDYVTRHFIASLMDDVEYEHRTYMFDIGGEEFVFSHDAVTERGFLYATPWRARDLHLHEIDWEMPELRQGQSLPVEEVWVETSQTKPPDYLKESELVTLMDKNGIGTDASIPQHMQNVVDRHYVMICGPTGEDGEKGVVISKGGKKGKGKGKKGKKGKGKGKGDERPASRHMVPTPLGLSFLAAFEELDRDLCRPPIRAYMEKQCAQIADGVLEKAEVTQQNLDLFHDKFLKFRDRIWNLERFFVRKEQQWDASGTAWAAPAAAKGAGGGKANKAWGAAPQHGKGGAKSGAGKGASGGKAPKHGLWGQGGGATKKQRLH</sequence>
<comment type="caution">
    <text evidence="14">The sequence shown here is derived from an EMBL/GenBank/DDBJ whole genome shotgun (WGS) entry which is preliminary data.</text>
</comment>
<organism evidence="14 15">
    <name type="scientific">Prorocentrum cordatum</name>
    <dbReference type="NCBI Taxonomy" id="2364126"/>
    <lineage>
        <taxon>Eukaryota</taxon>
        <taxon>Sar</taxon>
        <taxon>Alveolata</taxon>
        <taxon>Dinophyceae</taxon>
        <taxon>Prorocentrales</taxon>
        <taxon>Prorocentraceae</taxon>
        <taxon>Prorocentrum</taxon>
    </lineage>
</organism>
<comment type="catalytic activity">
    <reaction evidence="1">
        <text>ATP-independent breakage of single-stranded DNA, followed by passage and rejoining.</text>
        <dbReference type="EC" id="5.6.2.1"/>
    </reaction>
</comment>
<dbReference type="PROSITE" id="PS52039">
    <property type="entry name" value="TOPO_IA_2"/>
    <property type="match status" value="1"/>
</dbReference>
<feature type="coiled-coil region" evidence="9">
    <location>
        <begin position="344"/>
        <end position="378"/>
    </location>
</feature>
<dbReference type="PROSITE" id="PS50880">
    <property type="entry name" value="TOPRIM"/>
    <property type="match status" value="1"/>
</dbReference>
<dbReference type="Proteomes" id="UP001189429">
    <property type="component" value="Unassembled WGS sequence"/>
</dbReference>
<dbReference type="Pfam" id="PF00025">
    <property type="entry name" value="Arf"/>
    <property type="match status" value="1"/>
</dbReference>
<keyword evidence="7" id="KW-0342">GTP-binding</keyword>
<feature type="domain" description="Toprim" evidence="12">
    <location>
        <begin position="757"/>
        <end position="905"/>
    </location>
</feature>
<name>A0ABN9TJL6_9DINO</name>
<comment type="similarity">
    <text evidence="2">Belongs to the type IA topoisomerase family.</text>
</comment>
<dbReference type="SMART" id="SM00436">
    <property type="entry name" value="TOP1Bc"/>
    <property type="match status" value="1"/>
</dbReference>
<evidence type="ECO:0000256" key="7">
    <source>
        <dbReference type="ARBA" id="ARBA00023134"/>
    </source>
</evidence>
<dbReference type="PROSITE" id="PS00396">
    <property type="entry name" value="TOPO_IA_1"/>
    <property type="match status" value="1"/>
</dbReference>
<evidence type="ECO:0000256" key="6">
    <source>
        <dbReference type="ARBA" id="ARBA00023125"/>
    </source>
</evidence>
<dbReference type="PRINTS" id="PR00328">
    <property type="entry name" value="SAR1GTPBP"/>
</dbReference>
<keyword evidence="11" id="KW-0812">Transmembrane</keyword>
<dbReference type="InterPro" id="IPR013497">
    <property type="entry name" value="Topo_IA_cen"/>
</dbReference>
<keyword evidence="6" id="KW-0238">DNA-binding</keyword>
<evidence type="ECO:0000256" key="11">
    <source>
        <dbReference type="SAM" id="Phobius"/>
    </source>
</evidence>
<dbReference type="SMART" id="SM00177">
    <property type="entry name" value="ARF"/>
    <property type="match status" value="1"/>
</dbReference>
<keyword evidence="4" id="KW-0547">Nucleotide-binding</keyword>
<feature type="region of interest" description="Disordered" evidence="10">
    <location>
        <begin position="1423"/>
        <end position="1479"/>
    </location>
</feature>
<dbReference type="CDD" id="cd00878">
    <property type="entry name" value="Arf_Arl"/>
    <property type="match status" value="1"/>
</dbReference>
<dbReference type="Gene3D" id="3.40.50.140">
    <property type="match status" value="1"/>
</dbReference>
<dbReference type="SMART" id="SM00493">
    <property type="entry name" value="TOPRIM"/>
    <property type="match status" value="1"/>
</dbReference>
<dbReference type="PROSITE" id="PS51417">
    <property type="entry name" value="ARF"/>
    <property type="match status" value="1"/>
</dbReference>
<dbReference type="InterPro" id="IPR013824">
    <property type="entry name" value="Topo_IA_cen_sub1"/>
</dbReference>
<dbReference type="InterPro" id="IPR013825">
    <property type="entry name" value="Topo_IA_cen_sub2"/>
</dbReference>
<feature type="compositionally biased region" description="Basic residues" evidence="10">
    <location>
        <begin position="1303"/>
        <end position="1320"/>
    </location>
</feature>
<gene>
    <name evidence="14" type="ORF">PCOR1329_LOCUS39742</name>
</gene>
<evidence type="ECO:0000256" key="5">
    <source>
        <dbReference type="ARBA" id="ARBA00023029"/>
    </source>
</evidence>
<dbReference type="PANTHER" id="PTHR11390:SF20">
    <property type="entry name" value="DNA TOPOISOMERASE 3-BETA-1"/>
    <property type="match status" value="1"/>
</dbReference>
<evidence type="ECO:0000259" key="13">
    <source>
        <dbReference type="PROSITE" id="PS52039"/>
    </source>
</evidence>
<feature type="transmembrane region" description="Helical" evidence="11">
    <location>
        <begin position="475"/>
        <end position="496"/>
    </location>
</feature>
<evidence type="ECO:0000313" key="14">
    <source>
        <dbReference type="EMBL" id="CAK0846153.1"/>
    </source>
</evidence>
<dbReference type="EC" id="5.6.2.1" evidence="3"/>
<keyword evidence="11" id="KW-0472">Membrane</keyword>
<keyword evidence="5" id="KW-0799">Topoisomerase</keyword>
<evidence type="ECO:0000259" key="12">
    <source>
        <dbReference type="PROSITE" id="PS50880"/>
    </source>
</evidence>
<dbReference type="SUPFAM" id="SSF56712">
    <property type="entry name" value="Prokaryotic type I DNA topoisomerase"/>
    <property type="match status" value="1"/>
</dbReference>
<dbReference type="Gene3D" id="3.40.50.300">
    <property type="entry name" value="P-loop containing nucleotide triphosphate hydrolases"/>
    <property type="match status" value="1"/>
</dbReference>
<keyword evidence="15" id="KW-1185">Reference proteome</keyword>
<dbReference type="Pfam" id="PF01131">
    <property type="entry name" value="Topoisom_bac"/>
    <property type="match status" value="1"/>
</dbReference>
<dbReference type="InterPro" id="IPR027417">
    <property type="entry name" value="P-loop_NTPase"/>
</dbReference>
<proteinExistence type="inferred from homology"/>
<dbReference type="SUPFAM" id="SSF52540">
    <property type="entry name" value="P-loop containing nucleoside triphosphate hydrolases"/>
    <property type="match status" value="1"/>
</dbReference>
<dbReference type="InterPro" id="IPR013826">
    <property type="entry name" value="Topo_IA_cen_sub3"/>
</dbReference>
<feature type="region of interest" description="Disordered" evidence="10">
    <location>
        <begin position="1129"/>
        <end position="1148"/>
    </location>
</feature>
<protein>
    <recommendedName>
        <fullName evidence="3">DNA topoisomerase</fullName>
        <ecNumber evidence="3">5.6.2.1</ecNumber>
    </recommendedName>
</protein>
<dbReference type="InterPro" id="IPR000380">
    <property type="entry name" value="Topo_IA"/>
</dbReference>
<dbReference type="SMART" id="SM00175">
    <property type="entry name" value="RAB"/>
    <property type="match status" value="1"/>
</dbReference>
<dbReference type="Gene3D" id="1.10.290.10">
    <property type="entry name" value="Topoisomerase I, domain 4"/>
    <property type="match status" value="1"/>
</dbReference>
<dbReference type="PANTHER" id="PTHR11390">
    <property type="entry name" value="PROKARYOTIC DNA TOPOISOMERASE"/>
    <property type="match status" value="1"/>
</dbReference>
<evidence type="ECO:0000256" key="2">
    <source>
        <dbReference type="ARBA" id="ARBA00009446"/>
    </source>
</evidence>
<dbReference type="CDD" id="cd00186">
    <property type="entry name" value="TOP1Ac"/>
    <property type="match status" value="1"/>
</dbReference>
<dbReference type="SMART" id="SM00178">
    <property type="entry name" value="SAR"/>
    <property type="match status" value="1"/>
</dbReference>
<dbReference type="InterPro" id="IPR003602">
    <property type="entry name" value="Topo_IA_DNA-bd_dom"/>
</dbReference>
<dbReference type="InterPro" id="IPR003601">
    <property type="entry name" value="Topo_IA_2"/>
</dbReference>
<keyword evidence="11" id="KW-1133">Transmembrane helix</keyword>
<evidence type="ECO:0000256" key="3">
    <source>
        <dbReference type="ARBA" id="ARBA00012891"/>
    </source>
</evidence>
<dbReference type="InterPro" id="IPR005225">
    <property type="entry name" value="Small_GTP-bd"/>
</dbReference>
<evidence type="ECO:0000256" key="1">
    <source>
        <dbReference type="ARBA" id="ARBA00000213"/>
    </source>
</evidence>
<dbReference type="Gene3D" id="2.70.20.10">
    <property type="entry name" value="Topoisomerase I, domain 3"/>
    <property type="match status" value="1"/>
</dbReference>
<evidence type="ECO:0000256" key="8">
    <source>
        <dbReference type="ARBA" id="ARBA00023235"/>
    </source>
</evidence>
<reference evidence="14" key="1">
    <citation type="submission" date="2023-10" db="EMBL/GenBank/DDBJ databases">
        <authorList>
            <person name="Chen Y."/>
            <person name="Shah S."/>
            <person name="Dougan E. K."/>
            <person name="Thang M."/>
            <person name="Chan C."/>
        </authorList>
    </citation>
    <scope>NUCLEOTIDE SEQUENCE [LARGE SCALE GENOMIC DNA]</scope>
</reference>
<evidence type="ECO:0000313" key="15">
    <source>
        <dbReference type="Proteomes" id="UP001189429"/>
    </source>
</evidence>
<feature type="compositionally biased region" description="Gly residues" evidence="10">
    <location>
        <begin position="1443"/>
        <end position="1457"/>
    </location>
</feature>
<keyword evidence="9" id="KW-0175">Coiled coil</keyword>
<dbReference type="InterPro" id="IPR006689">
    <property type="entry name" value="Small_GTPase_ARF/SAR"/>
</dbReference>
<feature type="domain" description="Topo IA-type catalytic" evidence="13">
    <location>
        <begin position="918"/>
        <end position="1391"/>
    </location>
</feature>
<dbReference type="InterPro" id="IPR006171">
    <property type="entry name" value="TOPRIM_dom"/>
</dbReference>
<dbReference type="CDD" id="cd03362">
    <property type="entry name" value="TOPRIM_TopoIA_TopoIII"/>
    <property type="match status" value="1"/>
</dbReference>
<accession>A0ABN9TJL6</accession>